<dbReference type="RefSeq" id="WP_081449846.1">
    <property type="nucleotide sequence ID" value="NZ_CP076686.1"/>
</dbReference>
<dbReference type="InterPro" id="IPR023977">
    <property type="entry name" value="MbnP-like"/>
</dbReference>
<dbReference type="Proteomes" id="UP000683442">
    <property type="component" value="Chromosome"/>
</dbReference>
<feature type="domain" description="Copper-binding protein MbnP-like" evidence="1">
    <location>
        <begin position="35"/>
        <end position="278"/>
    </location>
</feature>
<dbReference type="NCBIfam" id="TIGR04052">
    <property type="entry name" value="MbnP_like_WxW"/>
    <property type="match status" value="1"/>
</dbReference>
<dbReference type="PROSITE" id="PS51257">
    <property type="entry name" value="PROKAR_LIPOPROTEIN"/>
    <property type="match status" value="1"/>
</dbReference>
<gene>
    <name evidence="2" type="ORF">KQ249_19870</name>
</gene>
<name>A0ABX8IGG7_9GAMM</name>
<organism evidence="2 3">
    <name type="scientific">Marinobacter adhaerens</name>
    <dbReference type="NCBI Taxonomy" id="1033846"/>
    <lineage>
        <taxon>Bacteria</taxon>
        <taxon>Pseudomonadati</taxon>
        <taxon>Pseudomonadota</taxon>
        <taxon>Gammaproteobacteria</taxon>
        <taxon>Pseudomonadales</taxon>
        <taxon>Marinobacteraceae</taxon>
        <taxon>Marinobacter</taxon>
    </lineage>
</organism>
<protein>
    <submittedName>
        <fullName evidence="2">Metallo-mystery pair system four-Cys motif protein</fullName>
    </submittedName>
</protein>
<dbReference type="Pfam" id="PF20243">
    <property type="entry name" value="MbnP"/>
    <property type="match status" value="1"/>
</dbReference>
<evidence type="ECO:0000259" key="1">
    <source>
        <dbReference type="Pfam" id="PF20243"/>
    </source>
</evidence>
<sequence>MNKCVGLGVVSGLLALAGCGGSSSSSDTNQQSAETQLSLPFKAVVGTEPVSCGTTFSGLGTSGTDVSFADFRFFIHDLALVTDQGEVIPVSLDASAEGQNSNVALLDFRDKADVNDNGDLVDVCTAGTDDNPGFKDAVQGTVTLDPAVTIQSVQFTLGVPFDLNHANPTSAEEPLRSPGQAAGMTWNWQNGYKFLAADVLPVGASRWNLHIGSTGCEVTPSELEQGAEPETCANENRLQVTLPVGGLDPEELAIQIDYAALVSGSNLGLDEGGAPGCMSFPGDPECDAVFERLALPWGGEPNTGGNPNAMVFSIVER</sequence>
<evidence type="ECO:0000313" key="2">
    <source>
        <dbReference type="EMBL" id="QWV12891.1"/>
    </source>
</evidence>
<dbReference type="InterPro" id="IPR046863">
    <property type="entry name" value="MbnP-like_dom"/>
</dbReference>
<proteinExistence type="predicted"/>
<accession>A0ABX8IGG7</accession>
<dbReference type="GeneID" id="78561728"/>
<reference evidence="2 3" key="1">
    <citation type="submission" date="2021-06" db="EMBL/GenBank/DDBJ databases">
        <title>Microbial metabolic specificity influences pelagic lipid remineralization.</title>
        <authorList>
            <person name="Behrendt L."/>
            <person name="Hunter J.E."/>
            <person name="Alcolombri U."/>
            <person name="Smriga S."/>
            <person name="Mincer T."/>
            <person name="Lowenstein D.P."/>
            <person name="Peaudecerf F.J."/>
            <person name="Fernandez V.I."/>
            <person name="Fredricks H."/>
            <person name="Almblad H."/>
            <person name="Harrison J.J."/>
            <person name="Stocker R."/>
            <person name="Van Mooy B.A.S."/>
        </authorList>
    </citation>
    <scope>NUCLEOTIDE SEQUENCE [LARGE SCALE GENOMIC DNA]</scope>
    <source>
        <strain evidence="2 3">HP15-B</strain>
    </source>
</reference>
<evidence type="ECO:0000313" key="3">
    <source>
        <dbReference type="Proteomes" id="UP000683442"/>
    </source>
</evidence>
<dbReference type="EMBL" id="CP076686">
    <property type="protein sequence ID" value="QWV12891.1"/>
    <property type="molecule type" value="Genomic_DNA"/>
</dbReference>
<keyword evidence="3" id="KW-1185">Reference proteome</keyword>